<protein>
    <submittedName>
        <fullName evidence="2">Uncharacterized protein</fullName>
    </submittedName>
</protein>
<keyword evidence="1" id="KW-0812">Transmembrane</keyword>
<dbReference type="Proteomes" id="UP001430065">
    <property type="component" value="Unassembled WGS sequence"/>
</dbReference>
<keyword evidence="3" id="KW-1185">Reference proteome</keyword>
<keyword evidence="1" id="KW-1133">Transmembrane helix</keyword>
<dbReference type="RefSeq" id="WP_204636847.1">
    <property type="nucleotide sequence ID" value="NZ_CP183983.1"/>
</dbReference>
<organism evidence="2 3">
    <name type="scientific">Dyella kyungheensis</name>
    <dbReference type="NCBI Taxonomy" id="1242174"/>
    <lineage>
        <taxon>Bacteria</taxon>
        <taxon>Pseudomonadati</taxon>
        <taxon>Pseudomonadota</taxon>
        <taxon>Gammaproteobacteria</taxon>
        <taxon>Lysobacterales</taxon>
        <taxon>Rhodanobacteraceae</taxon>
        <taxon>Dyella</taxon>
    </lineage>
</organism>
<comment type="caution">
    <text evidence="2">The sequence shown here is derived from an EMBL/GenBank/DDBJ whole genome shotgun (WGS) entry which is preliminary data.</text>
</comment>
<keyword evidence="1" id="KW-0472">Membrane</keyword>
<accession>A0ABS2JVD0</accession>
<dbReference type="EMBL" id="JADIKC010000006">
    <property type="protein sequence ID" value="MBM7122397.1"/>
    <property type="molecule type" value="Genomic_DNA"/>
</dbReference>
<reference evidence="2 3" key="1">
    <citation type="submission" date="2020-10" db="EMBL/GenBank/DDBJ databases">
        <title>Phylogeny of dyella-like bacteria.</title>
        <authorList>
            <person name="Fu J."/>
        </authorList>
    </citation>
    <scope>NUCLEOTIDE SEQUENCE [LARGE SCALE GENOMIC DNA]</scope>
    <source>
        <strain evidence="2 3">THG-B117</strain>
    </source>
</reference>
<name>A0ABS2JVD0_9GAMM</name>
<evidence type="ECO:0000313" key="2">
    <source>
        <dbReference type="EMBL" id="MBM7122397.1"/>
    </source>
</evidence>
<proteinExistence type="predicted"/>
<gene>
    <name evidence="2" type="ORF">ISP20_14615</name>
</gene>
<feature type="transmembrane region" description="Helical" evidence="1">
    <location>
        <begin position="22"/>
        <end position="44"/>
    </location>
</feature>
<evidence type="ECO:0000256" key="1">
    <source>
        <dbReference type="SAM" id="Phobius"/>
    </source>
</evidence>
<sequence length="48" mass="5131">MSDVIDQQAKESAEPAQRQKGGIGYVLLWILGVPLPVLILIALVRGCA</sequence>
<evidence type="ECO:0000313" key="3">
    <source>
        <dbReference type="Proteomes" id="UP001430065"/>
    </source>
</evidence>